<dbReference type="InterPro" id="IPR023885">
    <property type="entry name" value="4Fe4S-binding_SPASM_dom"/>
</dbReference>
<dbReference type="SMART" id="SM00729">
    <property type="entry name" value="Elp3"/>
    <property type="match status" value="1"/>
</dbReference>
<dbReference type="GO" id="GO:0051536">
    <property type="term" value="F:iron-sulfur cluster binding"/>
    <property type="evidence" value="ECO:0007669"/>
    <property type="project" value="UniProtKB-KW"/>
</dbReference>
<name>A0A1X7E9Z9_9BACT</name>
<dbReference type="InterPro" id="IPR058240">
    <property type="entry name" value="rSAM_sf"/>
</dbReference>
<keyword evidence="5" id="KW-0411">Iron-sulfur</keyword>
<dbReference type="Gene3D" id="3.20.20.70">
    <property type="entry name" value="Aldolase class I"/>
    <property type="match status" value="1"/>
</dbReference>
<evidence type="ECO:0000313" key="8">
    <source>
        <dbReference type="Proteomes" id="UP000192906"/>
    </source>
</evidence>
<protein>
    <submittedName>
        <fullName evidence="7">Radical SAM superfamily enzyme, MoaA/NifB/PqqE/SkfB family</fullName>
    </submittedName>
</protein>
<reference evidence="8" key="1">
    <citation type="submission" date="2017-04" db="EMBL/GenBank/DDBJ databases">
        <authorList>
            <person name="Varghese N."/>
            <person name="Submissions S."/>
        </authorList>
    </citation>
    <scope>NUCLEOTIDE SEQUENCE [LARGE SCALE GENOMIC DNA]</scope>
    <source>
        <strain evidence="8">K3S</strain>
    </source>
</reference>
<comment type="cofactor">
    <cofactor evidence="1">
        <name>[4Fe-4S] cluster</name>
        <dbReference type="ChEBI" id="CHEBI:49883"/>
    </cofactor>
</comment>
<dbReference type="CDD" id="cd21109">
    <property type="entry name" value="SPASM"/>
    <property type="match status" value="1"/>
</dbReference>
<dbReference type="InterPro" id="IPR013785">
    <property type="entry name" value="Aldolase_TIM"/>
</dbReference>
<evidence type="ECO:0000256" key="1">
    <source>
        <dbReference type="ARBA" id="ARBA00001966"/>
    </source>
</evidence>
<dbReference type="SFLD" id="SFLDG01067">
    <property type="entry name" value="SPASM/twitch_domain_containing"/>
    <property type="match status" value="1"/>
</dbReference>
<dbReference type="Pfam" id="PF04055">
    <property type="entry name" value="Radical_SAM"/>
    <property type="match status" value="1"/>
</dbReference>
<feature type="domain" description="Radical SAM core" evidence="6">
    <location>
        <begin position="26"/>
        <end position="243"/>
    </location>
</feature>
<dbReference type="GO" id="GO:0046872">
    <property type="term" value="F:metal ion binding"/>
    <property type="evidence" value="ECO:0007669"/>
    <property type="project" value="UniProtKB-KW"/>
</dbReference>
<keyword evidence="2" id="KW-0949">S-adenosyl-L-methionine</keyword>
<keyword evidence="8" id="KW-1185">Reference proteome</keyword>
<dbReference type="InterPro" id="IPR007197">
    <property type="entry name" value="rSAM"/>
</dbReference>
<dbReference type="InterPro" id="IPR006638">
    <property type="entry name" value="Elp3/MiaA/NifB-like_rSAM"/>
</dbReference>
<evidence type="ECO:0000313" key="7">
    <source>
        <dbReference type="EMBL" id="SMF30327.1"/>
    </source>
</evidence>
<evidence type="ECO:0000259" key="6">
    <source>
        <dbReference type="PROSITE" id="PS51918"/>
    </source>
</evidence>
<keyword evidence="4" id="KW-0408">Iron</keyword>
<dbReference type="GO" id="GO:0003824">
    <property type="term" value="F:catalytic activity"/>
    <property type="evidence" value="ECO:0007669"/>
    <property type="project" value="InterPro"/>
</dbReference>
<dbReference type="SFLD" id="SFLDS00029">
    <property type="entry name" value="Radical_SAM"/>
    <property type="match status" value="1"/>
</dbReference>
<dbReference type="OrthoDB" id="9800840at2"/>
<dbReference type="STRING" id="1519643.SAMN06295933_2827"/>
<dbReference type="Pfam" id="PF13186">
    <property type="entry name" value="SPASM"/>
    <property type="match status" value="1"/>
</dbReference>
<dbReference type="AlphaFoldDB" id="A0A1X7E9Z9"/>
<proteinExistence type="predicted"/>
<dbReference type="PANTHER" id="PTHR11228:SF7">
    <property type="entry name" value="PQQA PEPTIDE CYCLASE"/>
    <property type="match status" value="1"/>
</dbReference>
<evidence type="ECO:0000256" key="3">
    <source>
        <dbReference type="ARBA" id="ARBA00022723"/>
    </source>
</evidence>
<evidence type="ECO:0000256" key="2">
    <source>
        <dbReference type="ARBA" id="ARBA00022691"/>
    </source>
</evidence>
<dbReference type="PROSITE" id="PS51918">
    <property type="entry name" value="RADICAL_SAM"/>
    <property type="match status" value="1"/>
</dbReference>
<dbReference type="PANTHER" id="PTHR11228">
    <property type="entry name" value="RADICAL SAM DOMAIN PROTEIN"/>
    <property type="match status" value="1"/>
</dbReference>
<organism evidence="7 8">
    <name type="scientific">Desulfovibrio gilichinskyi</name>
    <dbReference type="NCBI Taxonomy" id="1519643"/>
    <lineage>
        <taxon>Bacteria</taxon>
        <taxon>Pseudomonadati</taxon>
        <taxon>Thermodesulfobacteriota</taxon>
        <taxon>Desulfovibrionia</taxon>
        <taxon>Desulfovibrionales</taxon>
        <taxon>Desulfovibrionaceae</taxon>
        <taxon>Desulfovibrio</taxon>
    </lineage>
</organism>
<keyword evidence="3" id="KW-0479">Metal-binding</keyword>
<dbReference type="RefSeq" id="WP_085103290.1">
    <property type="nucleotide sequence ID" value="NZ_FWZU01000004.1"/>
</dbReference>
<dbReference type="CDD" id="cd01335">
    <property type="entry name" value="Radical_SAM"/>
    <property type="match status" value="1"/>
</dbReference>
<gene>
    <name evidence="7" type="ORF">SAMN06295933_2827</name>
</gene>
<dbReference type="InterPro" id="IPR050377">
    <property type="entry name" value="Radical_SAM_PqqE_MftC-like"/>
</dbReference>
<evidence type="ECO:0000256" key="5">
    <source>
        <dbReference type="ARBA" id="ARBA00023014"/>
    </source>
</evidence>
<dbReference type="EMBL" id="FWZU01000004">
    <property type="protein sequence ID" value="SMF30327.1"/>
    <property type="molecule type" value="Genomic_DNA"/>
</dbReference>
<dbReference type="Proteomes" id="UP000192906">
    <property type="component" value="Unassembled WGS sequence"/>
</dbReference>
<dbReference type="SUPFAM" id="SSF102114">
    <property type="entry name" value="Radical SAM enzymes"/>
    <property type="match status" value="1"/>
</dbReference>
<evidence type="ECO:0000256" key="4">
    <source>
        <dbReference type="ARBA" id="ARBA00023004"/>
    </source>
</evidence>
<sequence length="357" mass="40958">MSNDQFRIDSHKLMLHPKRVADWMDGEKIYPLYMELGPSGACNHRCSFCGVDFAGYKSDFMDFEKLSPRLTEMGRLGVKSIMYAGEGEPFLNKEMVEIVLKTKESWIDVALTTNAVLLTPEASERILSSVSWIKVSLNAGTPETYAAVHRTDPDDFNKVVDNLIAAVKIRKEQKASCTLGAQILLLPENEHEIEGLAVLCREIGLDYLVVKPYSHHPQSERDLYKNIVYDGYAELAAKVNAYSTDSFNVVFRVNTMKSWNEKKHSYNRCNALPFWAHIDAVGNVWGCSVYLQNKHFHYGNIFEQTFEKIWNGDTRAESMKWCKENLDPHNCRVNCRMDKINKYLWELRNPGPHANFI</sequence>
<accession>A0A1X7E9Z9</accession>